<evidence type="ECO:0000256" key="7">
    <source>
        <dbReference type="HAMAP-Rule" id="MF_00203"/>
    </source>
</evidence>
<dbReference type="NCBIfam" id="NF001824">
    <property type="entry name" value="PRK00558.1-5"/>
    <property type="match status" value="1"/>
</dbReference>
<dbReference type="SUPFAM" id="SSF82771">
    <property type="entry name" value="GIY-YIG endonuclease"/>
    <property type="match status" value="1"/>
</dbReference>
<dbReference type="GO" id="GO:0009432">
    <property type="term" value="P:SOS response"/>
    <property type="evidence" value="ECO:0007669"/>
    <property type="project" value="UniProtKB-UniRule"/>
</dbReference>
<dbReference type="Pfam" id="PF01541">
    <property type="entry name" value="GIY-YIG"/>
    <property type="match status" value="1"/>
</dbReference>
<dbReference type="PANTHER" id="PTHR30562:SF1">
    <property type="entry name" value="UVRABC SYSTEM PROTEIN C"/>
    <property type="match status" value="1"/>
</dbReference>
<dbReference type="PROSITE" id="PS50151">
    <property type="entry name" value="UVR"/>
    <property type="match status" value="1"/>
</dbReference>
<dbReference type="FunFam" id="3.30.420.340:FF:000001">
    <property type="entry name" value="UvrABC system protein C"/>
    <property type="match status" value="1"/>
</dbReference>
<dbReference type="SMART" id="SM00465">
    <property type="entry name" value="GIYc"/>
    <property type="match status" value="1"/>
</dbReference>
<evidence type="ECO:0000256" key="4">
    <source>
        <dbReference type="ARBA" id="ARBA00022881"/>
    </source>
</evidence>
<dbReference type="GO" id="GO:0009380">
    <property type="term" value="C:excinuclease repair complex"/>
    <property type="evidence" value="ECO:0007669"/>
    <property type="project" value="InterPro"/>
</dbReference>
<dbReference type="CDD" id="cd10434">
    <property type="entry name" value="GIY-YIG_UvrC_Cho"/>
    <property type="match status" value="1"/>
</dbReference>
<dbReference type="PROSITE" id="PS50165">
    <property type="entry name" value="UVRC"/>
    <property type="match status" value="1"/>
</dbReference>
<comment type="subunit">
    <text evidence="7">Interacts with UvrB in an incision complex.</text>
</comment>
<dbReference type="InterPro" id="IPR047296">
    <property type="entry name" value="GIY-YIG_UvrC_Cho"/>
</dbReference>
<dbReference type="Pfam" id="PF14520">
    <property type="entry name" value="HHH_5"/>
    <property type="match status" value="1"/>
</dbReference>
<dbReference type="RefSeq" id="WP_163098023.1">
    <property type="nucleotide sequence ID" value="NZ_CP127523.1"/>
</dbReference>
<dbReference type="InterPro" id="IPR004791">
    <property type="entry name" value="UvrC"/>
</dbReference>
<comment type="subcellular location">
    <subcellularLocation>
        <location evidence="7">Cytoplasm</location>
    </subcellularLocation>
</comment>
<keyword evidence="3 7" id="KW-0228">DNA excision</keyword>
<dbReference type="GO" id="GO:0009381">
    <property type="term" value="F:excinuclease ABC activity"/>
    <property type="evidence" value="ECO:0007669"/>
    <property type="project" value="UniProtKB-UniRule"/>
</dbReference>
<evidence type="ECO:0000256" key="1">
    <source>
        <dbReference type="ARBA" id="ARBA00022490"/>
    </source>
</evidence>
<organism evidence="11">
    <name type="scientific">Acidithiobacillus ferrianus</name>
    <dbReference type="NCBI Taxonomy" id="2678518"/>
    <lineage>
        <taxon>Bacteria</taxon>
        <taxon>Pseudomonadati</taxon>
        <taxon>Pseudomonadota</taxon>
        <taxon>Acidithiobacillia</taxon>
        <taxon>Acidithiobacillales</taxon>
        <taxon>Acidithiobacillaceae</taxon>
        <taxon>Acidithiobacillus</taxon>
    </lineage>
</organism>
<evidence type="ECO:0000256" key="6">
    <source>
        <dbReference type="ARBA" id="ARBA00023236"/>
    </source>
</evidence>
<comment type="function">
    <text evidence="7">The UvrABC repair system catalyzes the recognition and processing of DNA lesions. UvrC both incises the 5' and 3' sides of the lesion. The N-terminal half is responsible for the 3' incision and the C-terminal half is responsible for the 5' incision.</text>
</comment>
<dbReference type="InterPro" id="IPR000305">
    <property type="entry name" value="GIY-YIG_endonuc"/>
</dbReference>
<dbReference type="InterPro" id="IPR050066">
    <property type="entry name" value="UvrABC_protein_C"/>
</dbReference>
<dbReference type="InterPro" id="IPR001162">
    <property type="entry name" value="UvrC_RNase_H_dom"/>
</dbReference>
<evidence type="ECO:0000256" key="2">
    <source>
        <dbReference type="ARBA" id="ARBA00022763"/>
    </source>
</evidence>
<dbReference type="EMBL" id="WNJL01000034">
    <property type="protein sequence ID" value="NDU42794.1"/>
    <property type="molecule type" value="Genomic_DNA"/>
</dbReference>
<keyword evidence="5 7" id="KW-0234">DNA repair</keyword>
<dbReference type="Pfam" id="PF02151">
    <property type="entry name" value="UVR"/>
    <property type="match status" value="1"/>
</dbReference>
<dbReference type="SUPFAM" id="SSF46600">
    <property type="entry name" value="C-terminal UvrC-binding domain of UvrB"/>
    <property type="match status" value="1"/>
</dbReference>
<feature type="domain" description="UVR" evidence="8">
    <location>
        <begin position="218"/>
        <end position="253"/>
    </location>
</feature>
<dbReference type="InterPro" id="IPR035901">
    <property type="entry name" value="GIY-YIG_endonuc_sf"/>
</dbReference>
<keyword evidence="2 7" id="KW-0227">DNA damage</keyword>
<dbReference type="GO" id="GO:0005737">
    <property type="term" value="C:cytoplasm"/>
    <property type="evidence" value="ECO:0007669"/>
    <property type="project" value="UniProtKB-SubCell"/>
</dbReference>
<dbReference type="SUPFAM" id="SSF47781">
    <property type="entry name" value="RuvA domain 2-like"/>
    <property type="match status" value="1"/>
</dbReference>
<dbReference type="InterPro" id="IPR036876">
    <property type="entry name" value="UVR_dom_sf"/>
</dbReference>
<reference evidence="11" key="1">
    <citation type="submission" date="2019-11" db="EMBL/GenBank/DDBJ databases">
        <title>Acidithiobacillus ferrianus sp. nov.: a facultatively anaerobic and extremely acidophilic chemolithoautotroph.</title>
        <authorList>
            <person name="Norris P.R."/>
            <person name="Falagan C."/>
            <person name="Moya-Beltran A."/>
            <person name="Castro M."/>
            <person name="Quatrini R."/>
            <person name="Johnson D.B."/>
        </authorList>
    </citation>
    <scope>NUCLEOTIDE SEQUENCE [LARGE SCALE GENOMIC DNA]</scope>
    <source>
        <strain evidence="11">MG</strain>
    </source>
</reference>
<keyword evidence="11" id="KW-0378">Hydrolase</keyword>
<comment type="caution">
    <text evidence="11">The sequence shown here is derived from an EMBL/GenBank/DDBJ whole genome shotgun (WGS) entry which is preliminary data.</text>
</comment>
<dbReference type="FunFam" id="3.40.1440.10:FF:000001">
    <property type="entry name" value="UvrABC system protein C"/>
    <property type="match status" value="1"/>
</dbReference>
<dbReference type="Pfam" id="PF22920">
    <property type="entry name" value="UvrC_RNaseH"/>
    <property type="match status" value="1"/>
</dbReference>
<evidence type="ECO:0000256" key="5">
    <source>
        <dbReference type="ARBA" id="ARBA00023204"/>
    </source>
</evidence>
<accession>A0A845UFZ4</accession>
<evidence type="ECO:0000313" key="11">
    <source>
        <dbReference type="EMBL" id="NDU42794.1"/>
    </source>
</evidence>
<dbReference type="InterPro" id="IPR010994">
    <property type="entry name" value="RuvA_2-like"/>
</dbReference>
<evidence type="ECO:0000259" key="10">
    <source>
        <dbReference type="PROSITE" id="PS50165"/>
    </source>
</evidence>
<keyword evidence="1 7" id="KW-0963">Cytoplasm</keyword>
<keyword evidence="4 7" id="KW-0267">Excision nuclease</keyword>
<proteinExistence type="inferred from homology"/>
<dbReference type="Gene3D" id="4.10.860.10">
    <property type="entry name" value="UVR domain"/>
    <property type="match status" value="1"/>
</dbReference>
<dbReference type="GO" id="GO:0003677">
    <property type="term" value="F:DNA binding"/>
    <property type="evidence" value="ECO:0007669"/>
    <property type="project" value="UniProtKB-UniRule"/>
</dbReference>
<comment type="similarity">
    <text evidence="7">Belongs to the UvrC family.</text>
</comment>
<sequence>MEVERAENFRVIAEVDSPFALGGFLRTLTSQPGIYQMYGASDRLLYVGKARNLKRRVGSYFQKQRHSPKTLAMLAQVRRVEVVVTHTETEALVLEANLIKRHHPPYNILLRDDKSYPYLFLESSHACPRMSLHRGAQKGKGHYFGPYPAVTALRESMVLLQKAFRLRTCEDRTFYHRSRACLQYQIRRCSGPCVGHISQADYALDVTDAIRFLEGKSDEAIRSLGNRMQAAAERLDFEEAARRRDQIAALSKIQERQYVAQAGGGDFDVLAAAQENGQWVVYVSFIRNGRQLGGRSIFPQHAEGVRAPDVLAAFVMQFYSNQEVPGNLLVNVPPRSSASLAAALSSEAGHRVMIAQPQRGPRKRWMALALTNALGALRQRAQVGTTGRRRMRLLQALFDLAETPQRVECFDISHTGGEAAVASCVIFGEDGALTSEYRRFNIRGIRGGDDYAAIEQAVYRRYVRLQKEGLSLPEIVLIDGGPGQVARAQMVLDKLEITAIQLCGVAKGAGRRPGLETLHVPGWAAARQLNADHPALLVIQEIRDEAHRFAITGHRARRSRAREASDLDAIDGIGPRRRVALLRAFGGLRGIRNAGIEDLQRVEGIHLQLARRIYDFFHVGHS</sequence>
<dbReference type="PROSITE" id="PS50164">
    <property type="entry name" value="GIY_YIG"/>
    <property type="match status" value="1"/>
</dbReference>
<dbReference type="GO" id="GO:0006289">
    <property type="term" value="P:nucleotide-excision repair"/>
    <property type="evidence" value="ECO:0007669"/>
    <property type="project" value="UniProtKB-UniRule"/>
</dbReference>
<feature type="domain" description="UvrC family homology region profile" evidence="10">
    <location>
        <begin position="269"/>
        <end position="492"/>
    </location>
</feature>
<dbReference type="Gene3D" id="3.40.1440.10">
    <property type="entry name" value="GIY-YIG endonuclease"/>
    <property type="match status" value="1"/>
</dbReference>
<dbReference type="InterPro" id="IPR038476">
    <property type="entry name" value="UvrC_RNase_H_dom_sf"/>
</dbReference>
<evidence type="ECO:0000259" key="9">
    <source>
        <dbReference type="PROSITE" id="PS50164"/>
    </source>
</evidence>
<dbReference type="NCBIfam" id="TIGR00194">
    <property type="entry name" value="uvrC"/>
    <property type="match status" value="1"/>
</dbReference>
<dbReference type="InterPro" id="IPR001943">
    <property type="entry name" value="UVR_dom"/>
</dbReference>
<gene>
    <name evidence="7 11" type="primary">uvrC</name>
    <name evidence="11" type="ORF">GL267_09125</name>
</gene>
<name>A0A845UFZ4_9PROT</name>
<dbReference type="Gene3D" id="1.10.150.20">
    <property type="entry name" value="5' to 3' exonuclease, C-terminal subdomain"/>
    <property type="match status" value="1"/>
</dbReference>
<keyword evidence="6 7" id="KW-0742">SOS response</keyword>
<dbReference type="Gene3D" id="3.30.420.340">
    <property type="entry name" value="UvrC, RNAse H endonuclease domain"/>
    <property type="match status" value="1"/>
</dbReference>
<dbReference type="PANTHER" id="PTHR30562">
    <property type="entry name" value="UVRC/OXIDOREDUCTASE"/>
    <property type="match status" value="1"/>
</dbReference>
<evidence type="ECO:0000256" key="3">
    <source>
        <dbReference type="ARBA" id="ARBA00022769"/>
    </source>
</evidence>
<feature type="domain" description="GIY-YIG" evidence="9">
    <location>
        <begin position="30"/>
        <end position="108"/>
    </location>
</feature>
<dbReference type="Pfam" id="PF08459">
    <property type="entry name" value="UvrC_RNaseH_dom"/>
    <property type="match status" value="1"/>
</dbReference>
<evidence type="ECO:0000259" key="8">
    <source>
        <dbReference type="PROSITE" id="PS50151"/>
    </source>
</evidence>
<dbReference type="HAMAP" id="MF_00203">
    <property type="entry name" value="UvrC"/>
    <property type="match status" value="1"/>
</dbReference>
<protein>
    <recommendedName>
        <fullName evidence="7">UvrABC system protein C</fullName>
        <shortName evidence="7">Protein UvrC</shortName>
    </recommendedName>
    <alternativeName>
        <fullName evidence="7">Excinuclease ABC subunit C</fullName>
    </alternativeName>
</protein>
<dbReference type="AlphaFoldDB" id="A0A845UFZ4"/>